<feature type="compositionally biased region" description="Basic and acidic residues" evidence="1">
    <location>
        <begin position="37"/>
        <end position="51"/>
    </location>
</feature>
<keyword evidence="4" id="KW-1185">Reference proteome</keyword>
<feature type="region of interest" description="Disordered" evidence="1">
    <location>
        <begin position="173"/>
        <end position="201"/>
    </location>
</feature>
<proteinExistence type="predicted"/>
<feature type="transmembrane region" description="Helical" evidence="2">
    <location>
        <begin position="150"/>
        <end position="169"/>
    </location>
</feature>
<protein>
    <submittedName>
        <fullName evidence="3">Structural protein VP3</fullName>
    </submittedName>
</protein>
<dbReference type="KEGG" id="vg:60339533"/>
<keyword evidence="2" id="KW-0472">Membrane</keyword>
<feature type="region of interest" description="Disordered" evidence="1">
    <location>
        <begin position="1"/>
        <end position="148"/>
    </location>
</feature>
<reference evidence="3 4" key="2">
    <citation type="journal article" date="2012" name="Virology">
        <title>Temperate membrane-containing halophilic archaeal virus SNJ1 has a circular dsDNA genome identical to that of plasmid pHH205.</title>
        <authorList>
            <person name="Zhang Z."/>
            <person name="Liu Y."/>
            <person name="Wang S."/>
            <person name="Yang D."/>
            <person name="Cheng Y."/>
            <person name="Hu J."/>
            <person name="Chen J."/>
            <person name="Mei Y."/>
            <person name="Shen P."/>
            <person name="Bamford D.H."/>
            <person name="Chen X."/>
        </authorList>
    </citation>
    <scope>NUCLEOTIDE SEQUENCE [LARGE SCALE GENOMIC DNA]</scope>
</reference>
<feature type="compositionally biased region" description="Acidic residues" evidence="1">
    <location>
        <begin position="60"/>
        <end position="73"/>
    </location>
</feature>
<keyword evidence="2" id="KW-0812">Transmembrane</keyword>
<dbReference type="RefSeq" id="YP_010581809.1">
    <property type="nucleotide sequence ID" value="NC_003158.2"/>
</dbReference>
<feature type="compositionally biased region" description="Acidic residues" evidence="1">
    <location>
        <begin position="80"/>
        <end position="98"/>
    </location>
</feature>
<reference evidence="3 4" key="1">
    <citation type="journal article" date="2003" name="FEMS Microbiol. Lett.">
        <title>Characterization of a novel plasmid from extremely halophilic Archaea: nucleotide sequence and function analysis.</title>
        <authorList>
            <person name="Ye X."/>
            <person name="Ou J."/>
            <person name="Ni L."/>
            <person name="Shi W."/>
            <person name="Shen P."/>
        </authorList>
    </citation>
    <scope>NUCLEOTIDE SEQUENCE [LARGE SCALE GENOMIC DNA]</scope>
</reference>
<accession>A0AAE9VL03</accession>
<evidence type="ECO:0000256" key="2">
    <source>
        <dbReference type="SAM" id="Phobius"/>
    </source>
</evidence>
<dbReference type="Proteomes" id="UP000052103">
    <property type="component" value="Segment"/>
</dbReference>
<dbReference type="EMBL" id="AY048850">
    <property type="protein sequence ID" value="WBE14022.1"/>
    <property type="molecule type" value="Genomic_DNA"/>
</dbReference>
<name>A0AAE9VL03_9VIRU</name>
<evidence type="ECO:0000313" key="4">
    <source>
        <dbReference type="Proteomes" id="UP000052103"/>
    </source>
</evidence>
<evidence type="ECO:0000256" key="1">
    <source>
        <dbReference type="SAM" id="MobiDB-lite"/>
    </source>
</evidence>
<dbReference type="GeneID" id="60339533"/>
<keyword evidence="2" id="KW-1133">Transmembrane helix</keyword>
<evidence type="ECO:0000313" key="3">
    <source>
        <dbReference type="EMBL" id="WBE14022.1"/>
    </source>
</evidence>
<organism evidence="3 4">
    <name type="scientific">Saline Natrinema sp. J7-1 virus 1</name>
    <dbReference type="NCBI Taxonomy" id="2847285"/>
    <lineage>
        <taxon>Viruses</taxon>
        <taxon>Singelaviria</taxon>
        <taxon>Helvetiavirae</taxon>
        <taxon>Dividoviricota</taxon>
        <taxon>Laserviricetes</taxon>
        <taxon>Halopanivirales</taxon>
        <taxon>Simuloviridae</taxon>
        <taxon>Yingchengvirus</taxon>
        <taxon>Yingchengvirus sinense</taxon>
        <taxon>Yingchengvirus SNJ1</taxon>
    </lineage>
</organism>
<feature type="compositionally biased region" description="Polar residues" evidence="1">
    <location>
        <begin position="192"/>
        <end position="201"/>
    </location>
</feature>
<feature type="compositionally biased region" description="Acidic residues" evidence="1">
    <location>
        <begin position="122"/>
        <end position="132"/>
    </location>
</feature>
<feature type="compositionally biased region" description="Acidic residues" evidence="1">
    <location>
        <begin position="176"/>
        <end position="187"/>
    </location>
</feature>
<sequence length="201" mass="22286">MTGYFCPVEGCEKHEDEWDDDQPPFDSVGGVRGHVNAKPDENHQQARDRGAWVETLEAGEAGDGEGDESSDDQGESRDEQADDQQNEGNEDPLEEDDQMVSPEEYQEQQDSSSETEGREGDESRDEQADDQGEGTPLPSVDSALPDVPPMTGFVIVAGIFAAIIIWRVYRARSSDEPDVETTIEDESERQTEQQGMTMIEQ</sequence>